<dbReference type="EMBL" id="PQVW01000003">
    <property type="protein sequence ID" value="POZ25040.1"/>
    <property type="molecule type" value="Genomic_DNA"/>
</dbReference>
<evidence type="ECO:0000313" key="1">
    <source>
        <dbReference type="EMBL" id="POZ25040.1"/>
    </source>
</evidence>
<gene>
    <name evidence="1" type="ORF">C3712_05265</name>
</gene>
<accession>A0ABX5A5W3</accession>
<keyword evidence="2" id="KW-1185">Reference proteome</keyword>
<organism evidence="1 2">
    <name type="scientific">Lelliottia aquatilis</name>
    <dbReference type="NCBI Taxonomy" id="2080838"/>
    <lineage>
        <taxon>Bacteria</taxon>
        <taxon>Pseudomonadati</taxon>
        <taxon>Pseudomonadota</taxon>
        <taxon>Gammaproteobacteria</taxon>
        <taxon>Enterobacterales</taxon>
        <taxon>Enterobacteriaceae</taxon>
        <taxon>Lelliottia</taxon>
    </lineage>
</organism>
<evidence type="ECO:0000313" key="2">
    <source>
        <dbReference type="Proteomes" id="UP000237025"/>
    </source>
</evidence>
<dbReference type="Proteomes" id="UP000237025">
    <property type="component" value="Unassembled WGS sequence"/>
</dbReference>
<sequence length="71" mass="7363">MPPAYQVLSFGAACATVAKPASATAIAIAVFFIFCASLSSKNRHEDLVEKSRLNPSPGGELKLVTLPISSA</sequence>
<name>A0ABX5A5W3_9ENTR</name>
<proteinExistence type="predicted"/>
<reference evidence="1 2" key="1">
    <citation type="submission" date="2018-02" db="EMBL/GenBank/DDBJ databases">
        <title>Lelliotia aquatilis sp. nov., isolated from drinking water.</title>
        <authorList>
            <person name="Kaempfer P."/>
            <person name="Glaeser S."/>
            <person name="Exner M."/>
            <person name="Doijad S."/>
            <person name="Chakraborty T."/>
        </authorList>
    </citation>
    <scope>NUCLEOTIDE SEQUENCE [LARGE SCALE GENOMIC DNA]</scope>
    <source>
        <strain evidence="1 2">6331-17</strain>
    </source>
</reference>
<evidence type="ECO:0008006" key="3">
    <source>
        <dbReference type="Google" id="ProtNLM"/>
    </source>
</evidence>
<comment type="caution">
    <text evidence="1">The sequence shown here is derived from an EMBL/GenBank/DDBJ whole genome shotgun (WGS) entry which is preliminary data.</text>
</comment>
<protein>
    <recommendedName>
        <fullName evidence="3">Secreted protein</fullName>
    </recommendedName>
</protein>